<dbReference type="EMBL" id="CAJNOC010001707">
    <property type="protein sequence ID" value="CAF0885269.1"/>
    <property type="molecule type" value="Genomic_DNA"/>
</dbReference>
<feature type="region of interest" description="Disordered" evidence="1">
    <location>
        <begin position="139"/>
        <end position="160"/>
    </location>
</feature>
<dbReference type="InterPro" id="IPR000477">
    <property type="entry name" value="RT_dom"/>
</dbReference>
<feature type="compositionally biased region" description="Low complexity" evidence="1">
    <location>
        <begin position="139"/>
        <end position="156"/>
    </location>
</feature>
<feature type="region of interest" description="Disordered" evidence="1">
    <location>
        <begin position="1"/>
        <end position="20"/>
    </location>
</feature>
<feature type="region of interest" description="Disordered" evidence="1">
    <location>
        <begin position="74"/>
        <end position="100"/>
    </location>
</feature>
<feature type="domain" description="Reverse transcriptase" evidence="2">
    <location>
        <begin position="154"/>
        <end position="304"/>
    </location>
</feature>
<keyword evidence="4" id="KW-1185">Reference proteome</keyword>
<dbReference type="PANTHER" id="PTHR21301:SF10">
    <property type="entry name" value="REVERSE TRANSCRIPTASE DOMAIN-CONTAINING PROTEIN"/>
    <property type="match status" value="1"/>
</dbReference>
<reference evidence="3" key="1">
    <citation type="submission" date="2021-02" db="EMBL/GenBank/DDBJ databases">
        <authorList>
            <person name="Nowell W R."/>
        </authorList>
    </citation>
    <scope>NUCLEOTIDE SEQUENCE</scope>
    <source>
        <strain evidence="3">Ploen Becks lab</strain>
    </source>
</reference>
<evidence type="ECO:0000313" key="4">
    <source>
        <dbReference type="Proteomes" id="UP000663879"/>
    </source>
</evidence>
<evidence type="ECO:0000259" key="2">
    <source>
        <dbReference type="PROSITE" id="PS50878"/>
    </source>
</evidence>
<evidence type="ECO:0000313" key="3">
    <source>
        <dbReference type="EMBL" id="CAF0885269.1"/>
    </source>
</evidence>
<dbReference type="AlphaFoldDB" id="A0A813YJJ1"/>
<feature type="compositionally biased region" description="Basic residues" evidence="1">
    <location>
        <begin position="89"/>
        <end position="98"/>
    </location>
</feature>
<evidence type="ECO:0000256" key="1">
    <source>
        <dbReference type="SAM" id="MobiDB-lite"/>
    </source>
</evidence>
<dbReference type="PROSITE" id="PS50878">
    <property type="entry name" value="RT_POL"/>
    <property type="match status" value="1"/>
</dbReference>
<accession>A0A813YJJ1</accession>
<sequence>MSNLDSKCRDELKDNESKQNEVFMRVEPSPFSVVKNFNQKSSKNCCFGMNKFVDSTGNPEGSTGNQVNTQVQQNTNESNNLPNENQNLRKNKKTHNLNKKSNVQTIINRQGYKPVQNTSFNNYRPSMYKTQNNQIKQFIPQRQQQQQHNDQQQLDFQETKKADNPKLSKFRILPKIHKKNFFVRPIVNCISSPTSKLCLLVYILLQPIVEKCYSYLKDSQHLLHVLDDVDLHQYSNKIKMYSCDVTILYSNIELDLALNILLETVVEEGILDEQNLVILGFEVILKQKKGIAMGAICGPTIANL</sequence>
<name>A0A813YJJ1_9BILA</name>
<feature type="compositionally biased region" description="Basic and acidic residues" evidence="1">
    <location>
        <begin position="1"/>
        <end position="19"/>
    </location>
</feature>
<dbReference type="OrthoDB" id="9909228at2759"/>
<proteinExistence type="predicted"/>
<dbReference type="Proteomes" id="UP000663879">
    <property type="component" value="Unassembled WGS sequence"/>
</dbReference>
<dbReference type="PANTHER" id="PTHR21301">
    <property type="entry name" value="REVERSE TRANSCRIPTASE"/>
    <property type="match status" value="1"/>
</dbReference>
<organism evidence="3 4">
    <name type="scientific">Brachionus calyciflorus</name>
    <dbReference type="NCBI Taxonomy" id="104777"/>
    <lineage>
        <taxon>Eukaryota</taxon>
        <taxon>Metazoa</taxon>
        <taxon>Spiralia</taxon>
        <taxon>Gnathifera</taxon>
        <taxon>Rotifera</taxon>
        <taxon>Eurotatoria</taxon>
        <taxon>Monogononta</taxon>
        <taxon>Pseudotrocha</taxon>
        <taxon>Ploima</taxon>
        <taxon>Brachionidae</taxon>
        <taxon>Brachionus</taxon>
    </lineage>
</organism>
<gene>
    <name evidence="3" type="ORF">OXX778_LOCUS10628</name>
</gene>
<protein>
    <recommendedName>
        <fullName evidence="2">Reverse transcriptase domain-containing protein</fullName>
    </recommendedName>
</protein>
<comment type="caution">
    <text evidence="3">The sequence shown here is derived from an EMBL/GenBank/DDBJ whole genome shotgun (WGS) entry which is preliminary data.</text>
</comment>
<feature type="compositionally biased region" description="Low complexity" evidence="1">
    <location>
        <begin position="74"/>
        <end position="88"/>
    </location>
</feature>